<dbReference type="Pfam" id="PF09148">
    <property type="entry name" value="DUF1934"/>
    <property type="match status" value="1"/>
</dbReference>
<name>A0ABY5SAJ5_9BACL</name>
<evidence type="ECO:0000313" key="1">
    <source>
        <dbReference type="EMBL" id="UVI30545.1"/>
    </source>
</evidence>
<dbReference type="InterPro" id="IPR012674">
    <property type="entry name" value="Calycin"/>
</dbReference>
<dbReference type="SUPFAM" id="SSF50814">
    <property type="entry name" value="Lipocalins"/>
    <property type="match status" value="1"/>
</dbReference>
<sequence>MNDRARVRVTLESEIDGQKQVQQYTGEWFRKERTVYVKYEEADDHYGEVRTLVRLRDGELNVTRRGGVESEQTFMPGSRRSGRYASPHARFAMETETTRLRVQSGGRTLDDSEHALLQPTLPMVIEWHYSLHVGEQPAGDFMIRMRAEEWS</sequence>
<evidence type="ECO:0000313" key="2">
    <source>
        <dbReference type="Proteomes" id="UP001057877"/>
    </source>
</evidence>
<gene>
    <name evidence="1" type="ORF">L1F29_01240</name>
</gene>
<dbReference type="EMBL" id="CP091430">
    <property type="protein sequence ID" value="UVI30545.1"/>
    <property type="molecule type" value="Genomic_DNA"/>
</dbReference>
<dbReference type="RefSeq" id="WP_258386612.1">
    <property type="nucleotide sequence ID" value="NZ_CP091430.1"/>
</dbReference>
<dbReference type="Gene3D" id="2.40.128.20">
    <property type="match status" value="1"/>
</dbReference>
<keyword evidence="2" id="KW-1185">Reference proteome</keyword>
<dbReference type="InterPro" id="IPR015231">
    <property type="entry name" value="DUF1934"/>
</dbReference>
<dbReference type="Proteomes" id="UP001057877">
    <property type="component" value="Chromosome"/>
</dbReference>
<proteinExistence type="predicted"/>
<reference evidence="1" key="1">
    <citation type="submission" date="2022-01" db="EMBL/GenBank/DDBJ databases">
        <title>Paenibacillus spongiae sp. nov., isolated from marine sponge.</title>
        <authorList>
            <person name="Li Z."/>
            <person name="Zhang M."/>
        </authorList>
    </citation>
    <scope>NUCLEOTIDE SEQUENCE</scope>
    <source>
        <strain evidence="1">PHS-Z3</strain>
    </source>
</reference>
<protein>
    <submittedName>
        <fullName evidence="1">DUF1934 domain-containing protein</fullName>
    </submittedName>
</protein>
<organism evidence="1 2">
    <name type="scientific">Paenibacillus spongiae</name>
    <dbReference type="NCBI Taxonomy" id="2909671"/>
    <lineage>
        <taxon>Bacteria</taxon>
        <taxon>Bacillati</taxon>
        <taxon>Bacillota</taxon>
        <taxon>Bacilli</taxon>
        <taxon>Bacillales</taxon>
        <taxon>Paenibacillaceae</taxon>
        <taxon>Paenibacillus</taxon>
    </lineage>
</organism>
<accession>A0ABY5SAJ5</accession>